<evidence type="ECO:0000256" key="3">
    <source>
        <dbReference type="ARBA" id="ARBA00022989"/>
    </source>
</evidence>
<dbReference type="GO" id="GO:0005886">
    <property type="term" value="C:plasma membrane"/>
    <property type="evidence" value="ECO:0007669"/>
    <property type="project" value="UniProtKB-SubCell"/>
</dbReference>
<proteinExistence type="predicted"/>
<evidence type="ECO:0000259" key="6">
    <source>
        <dbReference type="PROSITE" id="PS50893"/>
    </source>
</evidence>
<name>A0A7W6NID0_9HYPH</name>
<dbReference type="GO" id="GO:0140359">
    <property type="term" value="F:ABC-type transporter activity"/>
    <property type="evidence" value="ECO:0007669"/>
    <property type="project" value="InterPro"/>
</dbReference>
<dbReference type="PANTHER" id="PTHR24221:SF654">
    <property type="entry name" value="ATP-BINDING CASSETTE SUB-FAMILY B MEMBER 6"/>
    <property type="match status" value="1"/>
</dbReference>
<dbReference type="EMBL" id="JACIEZ010000001">
    <property type="protein sequence ID" value="MBB4063245.1"/>
    <property type="molecule type" value="Genomic_DNA"/>
</dbReference>
<sequence length="904" mass="101702">MESRLTRYIWKHTKRQQLYILLVVALSMVPYFLSFDLPKQIVNGPIQGKGFEDPGATQLFMPISLDLPYFGTVQLFEGIPLDRMHMLFALSMVFLVLVVVNGLFKLYINTYKGRLGERLLRRIRFELVDRILRFPPQQFKRIKGAEVASMVKDEIEPLGGFTGDAFVQPALLGGQALTALFFILMQNFWLGLIAALMVAIQALVIPRMRRKLLVLGRERQLTARELAGRVSEIVDGIGTIHAYDTSNYERADIAHRLGRIFKIRYDLYQWKFMVKFINNFLAQLTPFLFYCIGGYLALKGKLDIGQLVAVISAYKDLPGPLKDLIDWDQIRQDVQVKYVQVVEQFTVDGVMDPKIQAPATEPPPRLTHPLSAINLSLVDDSGAKLLERVSVQINPGETVAVVGRTAAGGDALADAFGRIIWPESGRVAVGSDDLLELPESVSGRRISYVSSEAYFFYGSLRDNLTYGLKHMALRPATYDDVRMKERRWEIAEARLAGNPDYDINGDWIDYSSANVKEPDQFFDAILEVLDAVQLSSDILDLALRSSMDPARRPDLAERMIELRQALGGVLAAEGAGGLVVPFEPGRYNTEATVGENLLFGTATGPELSGTAIADNAYFRSVMTSTGLSNTLFEMGREIAANAVELFSDLPPDHPFFQQLTFMTADDLPNYQVMLQKLKGRGFAEATREERLSIIRLSFLYIEPRHRFGLLTQERMAEIVEARRQFHEGLPEELRGALETYDPARYSGSATLLDNILFGRISHRHPDGANRIRSIVAGMLKSRGLYDDVLEIGLEFDVGPGGRRLTSTQRQKLNLARALIRHSDYYILNRPLPGLDHRLQDEIVRSVLKLMEKDGRKPAVLWVLSNANLAPLFDRVMVFERGMLVGDGAHHELRENNDTFRQLVS</sequence>
<evidence type="ECO:0000256" key="5">
    <source>
        <dbReference type="SAM" id="Phobius"/>
    </source>
</evidence>
<evidence type="ECO:0000313" key="9">
    <source>
        <dbReference type="Proteomes" id="UP000528286"/>
    </source>
</evidence>
<dbReference type="InterPro" id="IPR039421">
    <property type="entry name" value="Type_1_exporter"/>
</dbReference>
<dbReference type="Pfam" id="PF00005">
    <property type="entry name" value="ABC_tran"/>
    <property type="match status" value="1"/>
</dbReference>
<dbReference type="PROSITE" id="PS50893">
    <property type="entry name" value="ABC_TRANSPORTER_2"/>
    <property type="match status" value="1"/>
</dbReference>
<keyword evidence="8" id="KW-0067">ATP-binding</keyword>
<dbReference type="SUPFAM" id="SSF90123">
    <property type="entry name" value="ABC transporter transmembrane region"/>
    <property type="match status" value="1"/>
</dbReference>
<evidence type="ECO:0000256" key="4">
    <source>
        <dbReference type="ARBA" id="ARBA00023136"/>
    </source>
</evidence>
<dbReference type="GO" id="GO:0005524">
    <property type="term" value="F:ATP binding"/>
    <property type="evidence" value="ECO:0007669"/>
    <property type="project" value="UniProtKB-KW"/>
</dbReference>
<dbReference type="CDD" id="cd07346">
    <property type="entry name" value="ABC_6TM_exporters"/>
    <property type="match status" value="1"/>
</dbReference>
<dbReference type="Proteomes" id="UP000528286">
    <property type="component" value="Unassembled WGS sequence"/>
</dbReference>
<dbReference type="InterPro" id="IPR027417">
    <property type="entry name" value="P-loop_NTPase"/>
</dbReference>
<gene>
    <name evidence="8" type="ORF">GGR23_000406</name>
</gene>
<dbReference type="PROSITE" id="PS50929">
    <property type="entry name" value="ABC_TM1F"/>
    <property type="match status" value="1"/>
</dbReference>
<dbReference type="PANTHER" id="PTHR24221">
    <property type="entry name" value="ATP-BINDING CASSETTE SUB-FAMILY B"/>
    <property type="match status" value="1"/>
</dbReference>
<dbReference type="InterPro" id="IPR003439">
    <property type="entry name" value="ABC_transporter-like_ATP-bd"/>
</dbReference>
<evidence type="ECO:0000313" key="8">
    <source>
        <dbReference type="EMBL" id="MBB4063245.1"/>
    </source>
</evidence>
<keyword evidence="9" id="KW-1185">Reference proteome</keyword>
<feature type="transmembrane region" description="Helical" evidence="5">
    <location>
        <begin position="55"/>
        <end position="76"/>
    </location>
</feature>
<feature type="domain" description="ABC transporter" evidence="6">
    <location>
        <begin position="370"/>
        <end position="903"/>
    </location>
</feature>
<dbReference type="SUPFAM" id="SSF52540">
    <property type="entry name" value="P-loop containing nucleoside triphosphate hydrolases"/>
    <property type="match status" value="1"/>
</dbReference>
<dbReference type="GO" id="GO:0016887">
    <property type="term" value="F:ATP hydrolysis activity"/>
    <property type="evidence" value="ECO:0007669"/>
    <property type="project" value="InterPro"/>
</dbReference>
<dbReference type="Gene3D" id="1.20.1560.10">
    <property type="entry name" value="ABC transporter type 1, transmembrane domain"/>
    <property type="match status" value="1"/>
</dbReference>
<dbReference type="InterPro" id="IPR036640">
    <property type="entry name" value="ABC1_TM_sf"/>
</dbReference>
<keyword evidence="4 5" id="KW-0472">Membrane</keyword>
<dbReference type="GO" id="GO:0034040">
    <property type="term" value="F:ATPase-coupled lipid transmembrane transporter activity"/>
    <property type="evidence" value="ECO:0007669"/>
    <property type="project" value="TreeGrafter"/>
</dbReference>
<dbReference type="AlphaFoldDB" id="A0A7W6NID0"/>
<dbReference type="Pfam" id="PF00664">
    <property type="entry name" value="ABC_membrane"/>
    <property type="match status" value="1"/>
</dbReference>
<keyword evidence="2 5" id="KW-0812">Transmembrane</keyword>
<reference evidence="8 9" key="1">
    <citation type="submission" date="2020-08" db="EMBL/GenBank/DDBJ databases">
        <title>Genomic Encyclopedia of Type Strains, Phase IV (KMG-IV): sequencing the most valuable type-strain genomes for metagenomic binning, comparative biology and taxonomic classification.</title>
        <authorList>
            <person name="Goeker M."/>
        </authorList>
    </citation>
    <scope>NUCLEOTIDE SEQUENCE [LARGE SCALE GENOMIC DNA]</scope>
    <source>
        <strain evidence="8 9">DSM 29853</strain>
    </source>
</reference>
<organism evidence="8 9">
    <name type="scientific">Gellertiella hungarica</name>
    <dbReference type="NCBI Taxonomy" id="1572859"/>
    <lineage>
        <taxon>Bacteria</taxon>
        <taxon>Pseudomonadati</taxon>
        <taxon>Pseudomonadota</taxon>
        <taxon>Alphaproteobacteria</taxon>
        <taxon>Hyphomicrobiales</taxon>
        <taxon>Rhizobiaceae</taxon>
        <taxon>Gellertiella</taxon>
    </lineage>
</organism>
<feature type="transmembrane region" description="Helical" evidence="5">
    <location>
        <begin position="179"/>
        <end position="205"/>
    </location>
</feature>
<comment type="caution">
    <text evidence="8">The sequence shown here is derived from an EMBL/GenBank/DDBJ whole genome shotgun (WGS) entry which is preliminary data.</text>
</comment>
<evidence type="ECO:0000256" key="1">
    <source>
        <dbReference type="ARBA" id="ARBA00004651"/>
    </source>
</evidence>
<feature type="domain" description="ABC transmembrane type-1" evidence="7">
    <location>
        <begin position="75"/>
        <end position="326"/>
    </location>
</feature>
<dbReference type="InterPro" id="IPR011527">
    <property type="entry name" value="ABC1_TM_dom"/>
</dbReference>
<evidence type="ECO:0000256" key="2">
    <source>
        <dbReference type="ARBA" id="ARBA00022692"/>
    </source>
</evidence>
<keyword evidence="8" id="KW-0547">Nucleotide-binding</keyword>
<comment type="subcellular location">
    <subcellularLocation>
        <location evidence="1">Cell membrane</location>
        <topology evidence="1">Multi-pass membrane protein</topology>
    </subcellularLocation>
</comment>
<feature type="transmembrane region" description="Helical" evidence="5">
    <location>
        <begin position="88"/>
        <end position="108"/>
    </location>
</feature>
<feature type="transmembrane region" description="Helical" evidence="5">
    <location>
        <begin position="280"/>
        <end position="298"/>
    </location>
</feature>
<keyword evidence="3 5" id="KW-1133">Transmembrane helix</keyword>
<dbReference type="RefSeq" id="WP_183364443.1">
    <property type="nucleotide sequence ID" value="NZ_JACIEZ010000001.1"/>
</dbReference>
<protein>
    <submittedName>
        <fullName evidence="8">Putative ABC transport system ATP-binding protein</fullName>
    </submittedName>
</protein>
<evidence type="ECO:0000259" key="7">
    <source>
        <dbReference type="PROSITE" id="PS50929"/>
    </source>
</evidence>
<accession>A0A7W6NID0</accession>
<feature type="transmembrane region" description="Helical" evidence="5">
    <location>
        <begin position="18"/>
        <end position="35"/>
    </location>
</feature>
<dbReference type="Gene3D" id="3.40.50.300">
    <property type="entry name" value="P-loop containing nucleotide triphosphate hydrolases"/>
    <property type="match status" value="2"/>
</dbReference>